<dbReference type="EMBL" id="FR695868">
    <property type="protein sequence ID" value="CBX28514.1"/>
    <property type="molecule type" value="Genomic_DNA"/>
</dbReference>
<feature type="transmembrane region" description="Helical" evidence="2">
    <location>
        <begin position="28"/>
        <end position="49"/>
    </location>
</feature>
<accession>E1YD70</accession>
<keyword evidence="1" id="KW-0175">Coiled coil</keyword>
<keyword evidence="2" id="KW-0472">Membrane</keyword>
<reference evidence="3" key="1">
    <citation type="journal article" date="2011" name="Environ. Microbiol.">
        <title>Genomic insights into the metabolic potential of the polycyclic aromatic hydrocarbon degrading sulfate-reducing Deltaproteobacterium N47.</title>
        <authorList>
            <person name="Bergmann F."/>
            <person name="Selesi D."/>
            <person name="Weinmaier T."/>
            <person name="Tischler P."/>
            <person name="Rattei T."/>
            <person name="Meckenstock R.U."/>
        </authorList>
    </citation>
    <scope>NUCLEOTIDE SEQUENCE</scope>
</reference>
<name>E1YD70_9BACT</name>
<evidence type="ECO:0000256" key="2">
    <source>
        <dbReference type="SAM" id="Phobius"/>
    </source>
</evidence>
<proteinExistence type="predicted"/>
<keyword evidence="2" id="KW-1133">Transmembrane helix</keyword>
<dbReference type="AlphaFoldDB" id="E1YD70"/>
<feature type="transmembrane region" description="Helical" evidence="2">
    <location>
        <begin position="5"/>
        <end position="22"/>
    </location>
</feature>
<sequence length="90" mass="10165">MAILIIGAAISIIGLILLILWWKEFLMILSGTIPCLLLLGGAFIIYLGFDKLKEAWSKETLFSDAVSEEVDKYKYEIDELKKEIESLKKG</sequence>
<evidence type="ECO:0000313" key="3">
    <source>
        <dbReference type="EMBL" id="CBX28514.1"/>
    </source>
</evidence>
<protein>
    <submittedName>
        <fullName evidence="3">Uncharacterized protein</fullName>
    </submittedName>
</protein>
<gene>
    <name evidence="3" type="ORF">N47_G38380</name>
</gene>
<keyword evidence="2" id="KW-0812">Transmembrane</keyword>
<feature type="coiled-coil region" evidence="1">
    <location>
        <begin position="63"/>
        <end position="90"/>
    </location>
</feature>
<organism evidence="3">
    <name type="scientific">uncultured Desulfobacterium sp</name>
    <dbReference type="NCBI Taxonomy" id="201089"/>
    <lineage>
        <taxon>Bacteria</taxon>
        <taxon>Pseudomonadati</taxon>
        <taxon>Thermodesulfobacteriota</taxon>
        <taxon>Desulfobacteria</taxon>
        <taxon>Desulfobacterales</taxon>
        <taxon>Desulfobacteriaceae</taxon>
        <taxon>Desulfobacterium</taxon>
        <taxon>environmental samples</taxon>
    </lineage>
</organism>
<evidence type="ECO:0000256" key="1">
    <source>
        <dbReference type="SAM" id="Coils"/>
    </source>
</evidence>